<dbReference type="Proteomes" id="UP000199455">
    <property type="component" value="Unassembled WGS sequence"/>
</dbReference>
<name>A0A1G6VDH2_9SPHI</name>
<dbReference type="InterPro" id="IPR011042">
    <property type="entry name" value="6-blade_b-propeller_TolB-like"/>
</dbReference>
<evidence type="ECO:0000313" key="1">
    <source>
        <dbReference type="EMBL" id="SDD51750.1"/>
    </source>
</evidence>
<dbReference type="AlphaFoldDB" id="A0A1G6VDH2"/>
<sequence length="175" mass="18069">MGSIALATLSLSILLFQISCKKEVNAQNTGSYVLPAATTSTLGGVIVGSGLSISPNGTLTANASTAQLNKLVYSKITFDSGGTYKGAEIWTANYDGTAQTKINVALPSGIVFSENPSPKLSPNGTKVFFTAGPASTYNPTMTTIESLYSCNIDGSGAVKIIEGTTISRIGDHMAY</sequence>
<evidence type="ECO:0000313" key="2">
    <source>
        <dbReference type="Proteomes" id="UP000199455"/>
    </source>
</evidence>
<accession>A0A1G6VDH2</accession>
<dbReference type="Gene3D" id="2.120.10.30">
    <property type="entry name" value="TolB, C-terminal domain"/>
    <property type="match status" value="1"/>
</dbReference>
<proteinExistence type="predicted"/>
<gene>
    <name evidence="1" type="ORF">SAMN04488024_106101</name>
</gene>
<reference evidence="2" key="1">
    <citation type="submission" date="2016-10" db="EMBL/GenBank/DDBJ databases">
        <authorList>
            <person name="Varghese N."/>
            <person name="Submissions S."/>
        </authorList>
    </citation>
    <scope>NUCLEOTIDE SEQUENCE [LARGE SCALE GENOMIC DNA]</scope>
    <source>
        <strain evidence="2">DSM 18609</strain>
    </source>
</reference>
<keyword evidence="2" id="KW-1185">Reference proteome</keyword>
<dbReference type="EMBL" id="FMZH01000006">
    <property type="protein sequence ID" value="SDD51750.1"/>
    <property type="molecule type" value="Genomic_DNA"/>
</dbReference>
<protein>
    <submittedName>
        <fullName evidence="1">Uncharacterized protein</fullName>
    </submittedName>
</protein>
<organism evidence="1 2">
    <name type="scientific">Pedobacter soli</name>
    <dbReference type="NCBI Taxonomy" id="390242"/>
    <lineage>
        <taxon>Bacteria</taxon>
        <taxon>Pseudomonadati</taxon>
        <taxon>Bacteroidota</taxon>
        <taxon>Sphingobacteriia</taxon>
        <taxon>Sphingobacteriales</taxon>
        <taxon>Sphingobacteriaceae</taxon>
        <taxon>Pedobacter</taxon>
    </lineage>
</organism>